<dbReference type="KEGG" id="acel:acsn021_06160"/>
<keyword evidence="1" id="KW-1133">Transmembrane helix</keyword>
<organism evidence="2 3">
    <name type="scientific">Anaerocolumna cellulosilytica</name>
    <dbReference type="NCBI Taxonomy" id="433286"/>
    <lineage>
        <taxon>Bacteria</taxon>
        <taxon>Bacillati</taxon>
        <taxon>Bacillota</taxon>
        <taxon>Clostridia</taxon>
        <taxon>Lachnospirales</taxon>
        <taxon>Lachnospiraceae</taxon>
        <taxon>Anaerocolumna</taxon>
    </lineage>
</organism>
<dbReference type="Proteomes" id="UP000515561">
    <property type="component" value="Chromosome"/>
</dbReference>
<dbReference type="AlphaFoldDB" id="A0A6S6QYU4"/>
<sequence length="803" mass="87755">MNSISFDDIIIKGIADIQQVLNITITEKPNEHARACIEAILDTDSPSIFDKRGLCNIEIVEKKTSAILFSGYSETIKYIVNNGLHKAQIHLISYSARFDCKLSSRSFQDVSDSLQKIASFVAGEYAGASVVFREQGSKAIGYPIFQYDETDWEFLKRIASRCHQVLIADSSLSNPSVYIGADTGSAYDLQCAAYEYSVADAFYKMGRVSSNYSQEQFKCHKIRYYKNLPLGKLVRIKEGTYYIIEKHASMNHSEVVFEYTLGSKSMLSTDVIYNQNLCGLQLQGTVTAVMEDKVKVKLAIDKKESGAYAFDWYPEVSNIMYCMPETGERVNLYLYDGKGGGAAVVNCLRSNGSTCANTSNPAHKIFEYKNKSYKILPEDMTFEIADGDGSQQLLALKDMEGIVEDILKTSKLSAKKKINLNTPNGKINIQAPSQIEIRQSDSTGATLSINQTIECDGKTVDVQASLRIEYPAFDDAPVAVKKHWGKLLLKVLAAVVIVAAVALVAAGIAALTVATGGMAAAVIGAAAIKAAAFVVSTALIGGAVSAGISIGVQWSSDKKNGIKRGFLDYLYLGVDKFCTGAIISAPMGLPSSLIFKLVMTAASSFGYQKIDNILDTNFGRDYYDEDSSTTLNIAFDVFFAGLGEGITSALKTLFGKGLKTLSNLKLSKADTKALTKLWNAIPFVKKLSTSGADVNVNKHYIREVLTKILPQKLDDSKIIWYLILGGREATETTSAKSGADLPTAVFTDSDVNPIFGKPIGWLEDLFRGESEYDASYTNYSVLIKDDKDIKWIDIDEDGNLVFE</sequence>
<name>A0A6S6QYU4_9FIRM</name>
<evidence type="ECO:0000313" key="2">
    <source>
        <dbReference type="EMBL" id="BCJ93047.1"/>
    </source>
</evidence>
<protein>
    <submittedName>
        <fullName evidence="2">Uncharacterized protein</fullName>
    </submittedName>
</protein>
<dbReference type="EMBL" id="AP023367">
    <property type="protein sequence ID" value="BCJ93047.1"/>
    <property type="molecule type" value="Genomic_DNA"/>
</dbReference>
<accession>A0A6S6QYU4</accession>
<feature type="transmembrane region" description="Helical" evidence="1">
    <location>
        <begin position="530"/>
        <end position="554"/>
    </location>
</feature>
<feature type="transmembrane region" description="Helical" evidence="1">
    <location>
        <begin position="491"/>
        <end position="524"/>
    </location>
</feature>
<keyword evidence="3" id="KW-1185">Reference proteome</keyword>
<keyword evidence="1" id="KW-0472">Membrane</keyword>
<proteinExistence type="predicted"/>
<evidence type="ECO:0000313" key="3">
    <source>
        <dbReference type="Proteomes" id="UP000515561"/>
    </source>
</evidence>
<gene>
    <name evidence="2" type="ORF">acsn021_06160</name>
</gene>
<keyword evidence="1" id="KW-0812">Transmembrane</keyword>
<dbReference type="RefSeq" id="WP_185264955.1">
    <property type="nucleotide sequence ID" value="NZ_AP023367.1"/>
</dbReference>
<reference evidence="2 3" key="1">
    <citation type="journal article" date="2016" name="Int. J. Syst. Evol. Microbiol.">
        <title>Descriptions of Anaerotaenia torta gen. nov., sp. nov. and Anaerocolumna cellulosilytica gen. nov., sp. nov. isolated from a methanogenic reactor of cattle waste.</title>
        <authorList>
            <person name="Uek A."/>
            <person name="Ohtaki Y."/>
            <person name="Kaku N."/>
            <person name="Ueki K."/>
        </authorList>
    </citation>
    <scope>NUCLEOTIDE SEQUENCE [LARGE SCALE GENOMIC DNA]</scope>
    <source>
        <strain evidence="2 3">SN021</strain>
    </source>
</reference>
<evidence type="ECO:0000256" key="1">
    <source>
        <dbReference type="SAM" id="Phobius"/>
    </source>
</evidence>
<dbReference type="SUPFAM" id="SSF69279">
    <property type="entry name" value="Phage tail proteins"/>
    <property type="match status" value="1"/>
</dbReference>